<dbReference type="PANTHER" id="PTHR13382:SF16">
    <property type="entry name" value="F-BOX PROTEIN SKIP28"/>
    <property type="match status" value="1"/>
</dbReference>
<sequence length="150" mass="16429">MLPTTATASTPPPPPAPPPGEPHAALFLALGYMRLPELLACWRVCRLLGEAVAGDPLLWRRLAVEPPLSGRVTDQVLLKLTARAEGTLRSLRLFGCLHVSDTGLLRVVEHNPCVTEVLGELELTRLQNPHQTASLAELQLLDHLVEQFRL</sequence>
<evidence type="ECO:0008006" key="4">
    <source>
        <dbReference type="Google" id="ProtNLM"/>
    </source>
</evidence>
<evidence type="ECO:0000313" key="2">
    <source>
        <dbReference type="EMBL" id="VAH36166.1"/>
    </source>
</evidence>
<dbReference type="GO" id="GO:0005737">
    <property type="term" value="C:cytoplasm"/>
    <property type="evidence" value="ECO:0007669"/>
    <property type="project" value="TreeGrafter"/>
</dbReference>
<protein>
    <recommendedName>
        <fullName evidence="4">F-box domain-containing protein</fullName>
    </recommendedName>
</protein>
<evidence type="ECO:0000313" key="3">
    <source>
        <dbReference type="Proteomes" id="UP000324705"/>
    </source>
</evidence>
<feature type="region of interest" description="Disordered" evidence="1">
    <location>
        <begin position="1"/>
        <end position="20"/>
    </location>
</feature>
<feature type="compositionally biased region" description="Pro residues" evidence="1">
    <location>
        <begin position="10"/>
        <end position="20"/>
    </location>
</feature>
<dbReference type="InterPro" id="IPR036047">
    <property type="entry name" value="F-box-like_dom_sf"/>
</dbReference>
<dbReference type="AlphaFoldDB" id="A0A9R1P3M1"/>
<gene>
    <name evidence="2" type="ORF">TRITD_2Av1G252660</name>
</gene>
<name>A0A9R1P3M1_TRITD</name>
<dbReference type="Proteomes" id="UP000324705">
    <property type="component" value="Chromosome 2A"/>
</dbReference>
<dbReference type="EMBL" id="LT934113">
    <property type="protein sequence ID" value="VAH36166.1"/>
    <property type="molecule type" value="Genomic_DNA"/>
</dbReference>
<dbReference type="PANTHER" id="PTHR13382">
    <property type="entry name" value="MITOCHONDRIAL ATP SYNTHASE COUPLING FACTOR B"/>
    <property type="match status" value="1"/>
</dbReference>
<dbReference type="Gramene" id="TRITD2Av1G252660.2">
    <property type="protein sequence ID" value="TRITD2Av1G252660.2"/>
    <property type="gene ID" value="TRITD2Av1G252660"/>
</dbReference>
<dbReference type="SUPFAM" id="SSF81383">
    <property type="entry name" value="F-box domain"/>
    <property type="match status" value="1"/>
</dbReference>
<reference evidence="2 3" key="1">
    <citation type="submission" date="2017-09" db="EMBL/GenBank/DDBJ databases">
        <authorList>
            <consortium name="International Durum Wheat Genome Sequencing Consortium (IDWGSC)"/>
            <person name="Milanesi L."/>
        </authorList>
    </citation>
    <scope>NUCLEOTIDE SEQUENCE [LARGE SCALE GENOMIC DNA]</scope>
    <source>
        <strain evidence="3">cv. Svevo</strain>
    </source>
</reference>
<evidence type="ECO:0000256" key="1">
    <source>
        <dbReference type="SAM" id="MobiDB-lite"/>
    </source>
</evidence>
<accession>A0A9R1P3M1</accession>
<proteinExistence type="predicted"/>
<keyword evidence="3" id="KW-1185">Reference proteome</keyword>
<organism evidence="2 3">
    <name type="scientific">Triticum turgidum subsp. durum</name>
    <name type="common">Durum wheat</name>
    <name type="synonym">Triticum durum</name>
    <dbReference type="NCBI Taxonomy" id="4567"/>
    <lineage>
        <taxon>Eukaryota</taxon>
        <taxon>Viridiplantae</taxon>
        <taxon>Streptophyta</taxon>
        <taxon>Embryophyta</taxon>
        <taxon>Tracheophyta</taxon>
        <taxon>Spermatophyta</taxon>
        <taxon>Magnoliopsida</taxon>
        <taxon>Liliopsida</taxon>
        <taxon>Poales</taxon>
        <taxon>Poaceae</taxon>
        <taxon>BOP clade</taxon>
        <taxon>Pooideae</taxon>
        <taxon>Triticodae</taxon>
        <taxon>Triticeae</taxon>
        <taxon>Triticinae</taxon>
        <taxon>Triticum</taxon>
    </lineage>
</organism>
<dbReference type="InterPro" id="IPR050648">
    <property type="entry name" value="F-box_LRR-repeat"/>
</dbReference>